<dbReference type="Proteomes" id="UP000708148">
    <property type="component" value="Unassembled WGS sequence"/>
</dbReference>
<accession>A0A8S1IM54</accession>
<reference evidence="2" key="1">
    <citation type="submission" date="2020-12" db="EMBL/GenBank/DDBJ databases">
        <authorList>
            <person name="Iha C."/>
        </authorList>
    </citation>
    <scope>NUCLEOTIDE SEQUENCE</scope>
</reference>
<feature type="compositionally biased region" description="Low complexity" evidence="1">
    <location>
        <begin position="62"/>
        <end position="75"/>
    </location>
</feature>
<feature type="compositionally biased region" description="Gly residues" evidence="1">
    <location>
        <begin position="38"/>
        <end position="50"/>
    </location>
</feature>
<sequence>MEGASGREEEALEAEEDERGLAEFVALLGPLDWRLEGQGAGGTASEGGEGAYRQGGEALDVPAAAHRPAAGGPQRPLRDEAAPSTEIEPQQPGDVPARAEKAKRRRTPRQLALNKICQKRYRCKGSVLSCSCDKFNQRI</sequence>
<evidence type="ECO:0000313" key="2">
    <source>
        <dbReference type="EMBL" id="CAD7696086.1"/>
    </source>
</evidence>
<comment type="caution">
    <text evidence="2">The sequence shown here is derived from an EMBL/GenBank/DDBJ whole genome shotgun (WGS) entry which is preliminary data.</text>
</comment>
<gene>
    <name evidence="2" type="ORF">OSTQU699_LOCUS1447</name>
</gene>
<protein>
    <submittedName>
        <fullName evidence="2">Uncharacterized protein</fullName>
    </submittedName>
</protein>
<keyword evidence="3" id="KW-1185">Reference proteome</keyword>
<feature type="region of interest" description="Disordered" evidence="1">
    <location>
        <begin position="35"/>
        <end position="108"/>
    </location>
</feature>
<dbReference type="AlphaFoldDB" id="A0A8S1IM54"/>
<dbReference type="EMBL" id="CAJHUC010000430">
    <property type="protein sequence ID" value="CAD7696086.1"/>
    <property type="molecule type" value="Genomic_DNA"/>
</dbReference>
<name>A0A8S1IM54_9CHLO</name>
<evidence type="ECO:0000313" key="3">
    <source>
        <dbReference type="Proteomes" id="UP000708148"/>
    </source>
</evidence>
<organism evidence="2 3">
    <name type="scientific">Ostreobium quekettii</name>
    <dbReference type="NCBI Taxonomy" id="121088"/>
    <lineage>
        <taxon>Eukaryota</taxon>
        <taxon>Viridiplantae</taxon>
        <taxon>Chlorophyta</taxon>
        <taxon>core chlorophytes</taxon>
        <taxon>Ulvophyceae</taxon>
        <taxon>TCBD clade</taxon>
        <taxon>Bryopsidales</taxon>
        <taxon>Ostreobineae</taxon>
        <taxon>Ostreobiaceae</taxon>
        <taxon>Ostreobium</taxon>
    </lineage>
</organism>
<evidence type="ECO:0000256" key="1">
    <source>
        <dbReference type="SAM" id="MobiDB-lite"/>
    </source>
</evidence>
<proteinExistence type="predicted"/>